<evidence type="ECO:0008006" key="5">
    <source>
        <dbReference type="Google" id="ProtNLM"/>
    </source>
</evidence>
<dbReference type="PANTHER" id="PTHR36617:SF5">
    <property type="entry name" value="OS05G0421675 PROTEIN"/>
    <property type="match status" value="1"/>
</dbReference>
<organism evidence="3 4">
    <name type="scientific">Dipteronia sinensis</name>
    <dbReference type="NCBI Taxonomy" id="43782"/>
    <lineage>
        <taxon>Eukaryota</taxon>
        <taxon>Viridiplantae</taxon>
        <taxon>Streptophyta</taxon>
        <taxon>Embryophyta</taxon>
        <taxon>Tracheophyta</taxon>
        <taxon>Spermatophyta</taxon>
        <taxon>Magnoliopsida</taxon>
        <taxon>eudicotyledons</taxon>
        <taxon>Gunneridae</taxon>
        <taxon>Pentapetalae</taxon>
        <taxon>rosids</taxon>
        <taxon>malvids</taxon>
        <taxon>Sapindales</taxon>
        <taxon>Sapindaceae</taxon>
        <taxon>Hippocastanoideae</taxon>
        <taxon>Acereae</taxon>
        <taxon>Dipteronia</taxon>
    </lineage>
</organism>
<dbReference type="InterPro" id="IPR044730">
    <property type="entry name" value="RNase_H-like_dom_plant"/>
</dbReference>
<gene>
    <name evidence="3" type="ORF">Dsin_012898</name>
</gene>
<protein>
    <recommendedName>
        <fullName evidence="5">Reverse transcriptase zinc-binding domain-containing protein</fullName>
    </recommendedName>
</protein>
<feature type="domain" description="RNase H type-1" evidence="1">
    <location>
        <begin position="359"/>
        <end position="481"/>
    </location>
</feature>
<evidence type="ECO:0000313" key="3">
    <source>
        <dbReference type="EMBL" id="KAK3218928.1"/>
    </source>
</evidence>
<dbReference type="InterPro" id="IPR036397">
    <property type="entry name" value="RNaseH_sf"/>
</dbReference>
<dbReference type="InterPro" id="IPR012337">
    <property type="entry name" value="RNaseH-like_sf"/>
</dbReference>
<comment type="caution">
    <text evidence="3">The sequence shown here is derived from an EMBL/GenBank/DDBJ whole genome shotgun (WGS) entry which is preliminary data.</text>
</comment>
<dbReference type="CDD" id="cd06222">
    <property type="entry name" value="RNase_H_like"/>
    <property type="match status" value="1"/>
</dbReference>
<keyword evidence="4" id="KW-1185">Reference proteome</keyword>
<evidence type="ECO:0000259" key="2">
    <source>
        <dbReference type="Pfam" id="PF13966"/>
    </source>
</evidence>
<name>A0AAE0AJD2_9ROSI</name>
<dbReference type="GO" id="GO:0004523">
    <property type="term" value="F:RNA-DNA hybrid ribonuclease activity"/>
    <property type="evidence" value="ECO:0007669"/>
    <property type="project" value="InterPro"/>
</dbReference>
<dbReference type="PANTHER" id="PTHR36617">
    <property type="entry name" value="PROTEIN, PUTATIVE-RELATED"/>
    <property type="match status" value="1"/>
</dbReference>
<dbReference type="GO" id="GO:0003676">
    <property type="term" value="F:nucleic acid binding"/>
    <property type="evidence" value="ECO:0007669"/>
    <property type="project" value="InterPro"/>
</dbReference>
<evidence type="ECO:0000259" key="1">
    <source>
        <dbReference type="Pfam" id="PF13456"/>
    </source>
</evidence>
<reference evidence="3" key="1">
    <citation type="journal article" date="2023" name="Plant J.">
        <title>Genome sequences and population genomics provide insights into the demographic history, inbreeding, and mutation load of two 'living fossil' tree species of Dipteronia.</title>
        <authorList>
            <person name="Feng Y."/>
            <person name="Comes H.P."/>
            <person name="Chen J."/>
            <person name="Zhu S."/>
            <person name="Lu R."/>
            <person name="Zhang X."/>
            <person name="Li P."/>
            <person name="Qiu J."/>
            <person name="Olsen K.M."/>
            <person name="Qiu Y."/>
        </authorList>
    </citation>
    <scope>NUCLEOTIDE SEQUENCE</scope>
    <source>
        <strain evidence="3">NBL</strain>
    </source>
</reference>
<dbReference type="EMBL" id="JANJYJ010000004">
    <property type="protein sequence ID" value="KAK3218928.1"/>
    <property type="molecule type" value="Genomic_DNA"/>
</dbReference>
<dbReference type="Pfam" id="PF13456">
    <property type="entry name" value="RVT_3"/>
    <property type="match status" value="1"/>
</dbReference>
<dbReference type="SUPFAM" id="SSF53098">
    <property type="entry name" value="Ribonuclease H-like"/>
    <property type="match status" value="1"/>
</dbReference>
<accession>A0AAE0AJD2</accession>
<dbReference type="InterPro" id="IPR026960">
    <property type="entry name" value="RVT-Znf"/>
</dbReference>
<sequence length="495" mass="56483">MREYGSSTKSLLWNFGEVKSGSHFVKSINKFFGENHRVFNIVKNGFQVVIGNGEKVRLWQEVKWDSVPLKIAFPRIFVLASNKSGRVAKFGRWEESKWVWDVNLHRDVFDWEVDQWNCFKMCLESILLRDAFPNALAWAFCSNGLFSVRSFRRCLEDNNDVVDPFCDFIWRGICPPKVEVFVWQLLKGRILVSDVLHRFGFQANNFDVYPLCGGGSETIDHLFLHCDWSNEVWRISMGWWNVFWCSSPNIREWAACWNSFCSSKSKKRAWNTLFFAVVWSIWECQNEVVFSGKNKDMGVVLETIKFRLALWFKNHCSGSKDDLTILILDVSDRCVDISAAKVQRVVVPHPPFLDLSLYVDGFARGNPGEAGIGGILRDLRGRILCLFSFYVGVLDAFSAEVMAIHRACQLISGKSSNAWRAITIFSDSKSAVDCILGSDFGNLQLVNFVYDIRQFLNSSDGFDIKFLSRSANPSTDCLAKAGSLGRGDRLEWGNV</sequence>
<proteinExistence type="predicted"/>
<feature type="domain" description="Reverse transcriptase zinc-binding" evidence="2">
    <location>
        <begin position="146"/>
        <end position="233"/>
    </location>
</feature>
<dbReference type="Pfam" id="PF13966">
    <property type="entry name" value="zf-RVT"/>
    <property type="match status" value="1"/>
</dbReference>
<dbReference type="InterPro" id="IPR002156">
    <property type="entry name" value="RNaseH_domain"/>
</dbReference>
<evidence type="ECO:0000313" key="4">
    <source>
        <dbReference type="Proteomes" id="UP001281410"/>
    </source>
</evidence>
<dbReference type="Proteomes" id="UP001281410">
    <property type="component" value="Unassembled WGS sequence"/>
</dbReference>
<dbReference type="AlphaFoldDB" id="A0AAE0AJD2"/>
<dbReference type="Gene3D" id="3.30.420.10">
    <property type="entry name" value="Ribonuclease H-like superfamily/Ribonuclease H"/>
    <property type="match status" value="1"/>
</dbReference>